<name>A0A7R9PMB6_TIMGE</name>
<organism evidence="3">
    <name type="scientific">Timema genevievae</name>
    <name type="common">Walking stick</name>
    <dbReference type="NCBI Taxonomy" id="629358"/>
    <lineage>
        <taxon>Eukaryota</taxon>
        <taxon>Metazoa</taxon>
        <taxon>Ecdysozoa</taxon>
        <taxon>Arthropoda</taxon>
        <taxon>Hexapoda</taxon>
        <taxon>Insecta</taxon>
        <taxon>Pterygota</taxon>
        <taxon>Neoptera</taxon>
        <taxon>Polyneoptera</taxon>
        <taxon>Phasmatodea</taxon>
        <taxon>Timematodea</taxon>
        <taxon>Timematoidea</taxon>
        <taxon>Timematidae</taxon>
        <taxon>Timema</taxon>
    </lineage>
</organism>
<evidence type="ECO:0000313" key="3">
    <source>
        <dbReference type="EMBL" id="CAD7594180.1"/>
    </source>
</evidence>
<keyword evidence="1" id="KW-0676">Redox-active center</keyword>
<dbReference type="Gene3D" id="3.40.30.10">
    <property type="entry name" value="Glutaredoxin"/>
    <property type="match status" value="1"/>
</dbReference>
<proteinExistence type="predicted"/>
<feature type="region of interest" description="Disordered" evidence="2">
    <location>
        <begin position="36"/>
        <end position="71"/>
    </location>
</feature>
<dbReference type="Pfam" id="PF10262">
    <property type="entry name" value="Rdx"/>
    <property type="match status" value="1"/>
</dbReference>
<dbReference type="InterPro" id="IPR036249">
    <property type="entry name" value="Thioredoxin-like_sf"/>
</dbReference>
<gene>
    <name evidence="3" type="ORF">TGEB3V08_LOCUS5584</name>
</gene>
<dbReference type="EMBL" id="OE841107">
    <property type="protein sequence ID" value="CAD7594180.1"/>
    <property type="molecule type" value="Genomic_DNA"/>
</dbReference>
<accession>A0A7R9PMB6</accession>
<protein>
    <submittedName>
        <fullName evidence="3">Uncharacterized protein</fullName>
    </submittedName>
</protein>
<evidence type="ECO:0000256" key="2">
    <source>
        <dbReference type="SAM" id="MobiDB-lite"/>
    </source>
</evidence>
<evidence type="ECO:0000256" key="1">
    <source>
        <dbReference type="ARBA" id="ARBA00023284"/>
    </source>
</evidence>
<dbReference type="AlphaFoldDB" id="A0A7R9PMB6"/>
<sequence length="156" mass="17375">MEPEEASSAWRRSVELRKPSVFSNHVFSTSKTLQCRRSRNGSSGHGVCIRQRPSRHRRVESGKYTSNPVSPSLRLGLRAEEKNNNTSELNRGTRYTGHCLQGSFEVQVNGQLIHSKLSTMAFPDFTNVIDIVGDAAQGKEVKSVSVQQPITDCDIM</sequence>
<dbReference type="SUPFAM" id="SSF52833">
    <property type="entry name" value="Thioredoxin-like"/>
    <property type="match status" value="1"/>
</dbReference>
<dbReference type="InterPro" id="IPR011893">
    <property type="entry name" value="Selenoprotein_Rdx-typ"/>
</dbReference>
<reference evidence="3" key="1">
    <citation type="submission" date="2020-11" db="EMBL/GenBank/DDBJ databases">
        <authorList>
            <person name="Tran Van P."/>
        </authorList>
    </citation>
    <scope>NUCLEOTIDE SEQUENCE</scope>
</reference>